<proteinExistence type="predicted"/>
<accession>A0A067PMW7</accession>
<dbReference type="EMBL" id="KL197723">
    <property type="protein sequence ID" value="KDQ56143.1"/>
    <property type="molecule type" value="Genomic_DNA"/>
</dbReference>
<keyword evidence="2" id="KW-1185">Reference proteome</keyword>
<dbReference type="HOGENOM" id="CLU_2638395_0_0_1"/>
<reference evidence="2" key="1">
    <citation type="journal article" date="2014" name="Proc. Natl. Acad. Sci. U.S.A.">
        <title>Extensive sampling of basidiomycete genomes demonstrates inadequacy of the white-rot/brown-rot paradigm for wood decay fungi.</title>
        <authorList>
            <person name="Riley R."/>
            <person name="Salamov A.A."/>
            <person name="Brown D.W."/>
            <person name="Nagy L.G."/>
            <person name="Floudas D."/>
            <person name="Held B.W."/>
            <person name="Levasseur A."/>
            <person name="Lombard V."/>
            <person name="Morin E."/>
            <person name="Otillar R."/>
            <person name="Lindquist E.A."/>
            <person name="Sun H."/>
            <person name="LaButti K.M."/>
            <person name="Schmutz J."/>
            <person name="Jabbour D."/>
            <person name="Luo H."/>
            <person name="Baker S.E."/>
            <person name="Pisabarro A.G."/>
            <person name="Walton J.D."/>
            <person name="Blanchette R.A."/>
            <person name="Henrissat B."/>
            <person name="Martin F."/>
            <person name="Cullen D."/>
            <person name="Hibbett D.S."/>
            <person name="Grigoriev I.V."/>
        </authorList>
    </citation>
    <scope>NUCLEOTIDE SEQUENCE [LARGE SCALE GENOMIC DNA]</scope>
    <source>
        <strain evidence="2">MUCL 33604</strain>
    </source>
</reference>
<gene>
    <name evidence="1" type="ORF">JAAARDRAFT_322096</name>
</gene>
<evidence type="ECO:0000313" key="1">
    <source>
        <dbReference type="EMBL" id="KDQ56143.1"/>
    </source>
</evidence>
<sequence length="77" mass="9241">MLSISRWYYPILPNDEKRSFLHETRDHSLTKFVPPHIFRRLSRIVSFRPEFKRAGHELIGVGGSYQRRLGMRIILYP</sequence>
<dbReference type="InParanoid" id="A0A067PMW7"/>
<protein>
    <submittedName>
        <fullName evidence="1">Uncharacterized protein</fullName>
    </submittedName>
</protein>
<name>A0A067PMW7_9AGAM</name>
<dbReference type="Proteomes" id="UP000027265">
    <property type="component" value="Unassembled WGS sequence"/>
</dbReference>
<organism evidence="1 2">
    <name type="scientific">Jaapia argillacea MUCL 33604</name>
    <dbReference type="NCBI Taxonomy" id="933084"/>
    <lineage>
        <taxon>Eukaryota</taxon>
        <taxon>Fungi</taxon>
        <taxon>Dikarya</taxon>
        <taxon>Basidiomycota</taxon>
        <taxon>Agaricomycotina</taxon>
        <taxon>Agaricomycetes</taxon>
        <taxon>Agaricomycetidae</taxon>
        <taxon>Jaapiales</taxon>
        <taxon>Jaapiaceae</taxon>
        <taxon>Jaapia</taxon>
    </lineage>
</organism>
<dbReference type="AlphaFoldDB" id="A0A067PMW7"/>
<evidence type="ECO:0000313" key="2">
    <source>
        <dbReference type="Proteomes" id="UP000027265"/>
    </source>
</evidence>